<dbReference type="RefSeq" id="WP_335419304.1">
    <property type="nucleotide sequence ID" value="NZ_JBALHR010000001.1"/>
</dbReference>
<evidence type="ECO:0000313" key="2">
    <source>
        <dbReference type="Proteomes" id="UP001431963"/>
    </source>
</evidence>
<reference evidence="1" key="1">
    <citation type="submission" date="2024-02" db="EMBL/GenBank/DDBJ databases">
        <title>Genome sequences of strain Gemmobacter sp. JM10B15.</title>
        <authorList>
            <person name="Zhang M."/>
        </authorList>
    </citation>
    <scope>NUCLEOTIDE SEQUENCE</scope>
    <source>
        <strain evidence="1">JM10B15</strain>
    </source>
</reference>
<protein>
    <recommendedName>
        <fullName evidence="3">Bacteriophage lambda head decoration protein D</fullName>
    </recommendedName>
</protein>
<name>A0ABU8BQX5_9RHOB</name>
<proteinExistence type="predicted"/>
<organism evidence="1 2">
    <name type="scientific">Gemmobacter denitrificans</name>
    <dbReference type="NCBI Taxonomy" id="3123040"/>
    <lineage>
        <taxon>Bacteria</taxon>
        <taxon>Pseudomonadati</taxon>
        <taxon>Pseudomonadota</taxon>
        <taxon>Alphaproteobacteria</taxon>
        <taxon>Rhodobacterales</taxon>
        <taxon>Paracoccaceae</taxon>
        <taxon>Gemmobacter</taxon>
    </lineage>
</organism>
<dbReference type="Proteomes" id="UP001431963">
    <property type="component" value="Unassembled WGS sequence"/>
</dbReference>
<gene>
    <name evidence="1" type="ORF">V6590_03055</name>
</gene>
<evidence type="ECO:0008006" key="3">
    <source>
        <dbReference type="Google" id="ProtNLM"/>
    </source>
</evidence>
<sequence length="149" mass="15114">MHKIDMRSETTVAFGISATLSGTTPSAGNIVDVADYQAATFLFQTGTVTDAGDATGFTVAIQESDTTAAADFTAVADADLIGLETALTVTSDASDGIAVGCVGYRGSKRYIRAVVTGSTGTNAVVNGVWALQKPRYAPKGDAAINIAAT</sequence>
<dbReference type="EMBL" id="JBALHR010000001">
    <property type="protein sequence ID" value="MEH7827113.1"/>
    <property type="molecule type" value="Genomic_DNA"/>
</dbReference>
<evidence type="ECO:0000313" key="1">
    <source>
        <dbReference type="EMBL" id="MEH7827113.1"/>
    </source>
</evidence>
<keyword evidence="2" id="KW-1185">Reference proteome</keyword>
<accession>A0ABU8BQX5</accession>
<comment type="caution">
    <text evidence="1">The sequence shown here is derived from an EMBL/GenBank/DDBJ whole genome shotgun (WGS) entry which is preliminary data.</text>
</comment>